<reference evidence="2" key="1">
    <citation type="submission" date="2016-09" db="EMBL/GenBank/DDBJ databases">
        <authorList>
            <person name="Wan X."/>
            <person name="Hou S."/>
        </authorList>
    </citation>
    <scope>NUCLEOTIDE SEQUENCE [LARGE SCALE GENOMIC DNA]</scope>
    <source>
        <strain evidence="2">KH87</strain>
    </source>
</reference>
<dbReference type="STRING" id="1628148.BI198_13335"/>
<organism evidence="1 2">
    <name type="scientific">Rheinheimera salexigens</name>
    <dbReference type="NCBI Taxonomy" id="1628148"/>
    <lineage>
        <taxon>Bacteria</taxon>
        <taxon>Pseudomonadati</taxon>
        <taxon>Pseudomonadota</taxon>
        <taxon>Gammaproteobacteria</taxon>
        <taxon>Chromatiales</taxon>
        <taxon>Chromatiaceae</taxon>
        <taxon>Rheinheimera</taxon>
    </lineage>
</organism>
<protein>
    <recommendedName>
        <fullName evidence="3">DUF3806 domain-containing protein</fullName>
    </recommendedName>
</protein>
<dbReference type="RefSeq" id="WP_070049996.1">
    <property type="nucleotide sequence ID" value="NZ_CBCSDO010000009.1"/>
</dbReference>
<dbReference type="Proteomes" id="UP000242258">
    <property type="component" value="Unassembled WGS sequence"/>
</dbReference>
<sequence length="138" mass="15783">MPNKQNSDISKLMQESANDAVIYCQQEHKITLDRSIESLQQLDKILAKFHQQEQQKPHDAEILFTISNMFAAYIGEVFIANVGGSWANNETDAKAPFIYIQFADKEFPFASVCYHKIMHDNTISVYDYVMQAMANALQ</sequence>
<dbReference type="EMBL" id="MKEK01000001">
    <property type="protein sequence ID" value="OEY70442.1"/>
    <property type="molecule type" value="Genomic_DNA"/>
</dbReference>
<gene>
    <name evidence="1" type="ORF">BI198_13335</name>
</gene>
<evidence type="ECO:0000313" key="2">
    <source>
        <dbReference type="Proteomes" id="UP000242258"/>
    </source>
</evidence>
<accession>A0A1E7Q8C2</accession>
<evidence type="ECO:0008006" key="3">
    <source>
        <dbReference type="Google" id="ProtNLM"/>
    </source>
</evidence>
<dbReference type="OrthoDB" id="8779193at2"/>
<keyword evidence="2" id="KW-1185">Reference proteome</keyword>
<comment type="caution">
    <text evidence="1">The sequence shown here is derived from an EMBL/GenBank/DDBJ whole genome shotgun (WGS) entry which is preliminary data.</text>
</comment>
<proteinExistence type="predicted"/>
<dbReference type="AlphaFoldDB" id="A0A1E7Q8C2"/>
<evidence type="ECO:0000313" key="1">
    <source>
        <dbReference type="EMBL" id="OEY70442.1"/>
    </source>
</evidence>
<name>A0A1E7Q8C2_9GAMM</name>